<feature type="compositionally biased region" description="Polar residues" evidence="1">
    <location>
        <begin position="521"/>
        <end position="543"/>
    </location>
</feature>
<keyword evidence="5" id="KW-1185">Reference proteome</keyword>
<dbReference type="Proteomes" id="UP000261828">
    <property type="component" value="Unassembled WGS sequence"/>
</dbReference>
<evidence type="ECO:0000259" key="3">
    <source>
        <dbReference type="PROSITE" id="PS50093"/>
    </source>
</evidence>
<keyword evidence="2" id="KW-0732">Signal</keyword>
<dbReference type="SMART" id="SM00089">
    <property type="entry name" value="PKD"/>
    <property type="match status" value="3"/>
</dbReference>
<dbReference type="PROSITE" id="PS50093">
    <property type="entry name" value="PKD"/>
    <property type="match status" value="3"/>
</dbReference>
<dbReference type="Gene3D" id="2.60.120.260">
    <property type="entry name" value="Galactose-binding domain-like"/>
    <property type="match status" value="1"/>
</dbReference>
<feature type="chain" id="PRO_5016935476" evidence="2">
    <location>
        <begin position="27"/>
        <end position="661"/>
    </location>
</feature>
<dbReference type="PROSITE" id="PS51257">
    <property type="entry name" value="PROKAR_LIPOPROTEIN"/>
    <property type="match status" value="1"/>
</dbReference>
<feature type="domain" description="PKD" evidence="3">
    <location>
        <begin position="394"/>
        <end position="455"/>
    </location>
</feature>
<dbReference type="InterPro" id="IPR035986">
    <property type="entry name" value="PKD_dom_sf"/>
</dbReference>
<dbReference type="InterPro" id="IPR013783">
    <property type="entry name" value="Ig-like_fold"/>
</dbReference>
<proteinExistence type="predicted"/>
<feature type="compositionally biased region" description="Basic and acidic residues" evidence="1">
    <location>
        <begin position="544"/>
        <end position="553"/>
    </location>
</feature>
<dbReference type="Pfam" id="PF18911">
    <property type="entry name" value="PKD_4"/>
    <property type="match status" value="3"/>
</dbReference>
<evidence type="ECO:0000313" key="4">
    <source>
        <dbReference type="EMBL" id="RDY60192.1"/>
    </source>
</evidence>
<sequence length="661" mass="71022">MKHIINKFSRTKLVLVLLAVTGVAVSCVGDEIFRDELPGANSKVDEIFPEANFSYASSADDFRIINFTNLSSEASTYSWDFDGNGTSSEEDPTFTFEDGEGTYAVTLTATDGNGVTGTTTIDVIVAEGPFQPIILEAGFEDDTLPEGGGDGRDSWRNSDLGGVIQITGSPVTFGDQGGKLPTPAGDRAGYQEITVEPDTNYDLSFWYTMLSGSSDPRLIVSVLGVTENGGTFTTLEDVANGTIASVTVTDDSEPDVYLQQKLSFNSGTNNTVAIFFTNGEVEGRLDDFTIEVGAEGAVPPSVGFASAQSEVNYLEYTFTNSSTGATSYEWDFGDGNVSTEESPTHVYAVADTYTVTLVATNDSGLSNSLEQTITILAPVSADFTSQVDPGDYRTFSFMDASEGLIESLLWEFGDGFQFTGMDPTHTYDEDGIYTVTLTATSITGNISVATEELVVSQGFVVQVLNGNFDLYGTTAGCTGESTGDNADPWDMTPNSTIKDCDGNDIPSPYDPLWDNGALDSWLNTEYGDNSEQPGSTSDGNNDTRGGKLEEPSRRLYQVVQVQQGVSYTFSIDSRTSGFQTNTDVFILNTEIEDEVGINASTSDSAVDAYFEITNDFNADSSVFVTSSFNFTPSTNQIVIYVRNVDVVDNTAEAFYDNITIE</sequence>
<dbReference type="Gene3D" id="2.60.40.10">
    <property type="entry name" value="Immunoglobulins"/>
    <property type="match status" value="3"/>
</dbReference>
<evidence type="ECO:0000313" key="5">
    <source>
        <dbReference type="Proteomes" id="UP000261828"/>
    </source>
</evidence>
<reference evidence="4 5" key="1">
    <citation type="submission" date="2018-08" db="EMBL/GenBank/DDBJ databases">
        <title>Muricauda nanhaiensis sp. nov., isolated from seawater of the South China Sea.</title>
        <authorList>
            <person name="Dang Y."/>
        </authorList>
    </citation>
    <scope>NUCLEOTIDE SEQUENCE [LARGE SCALE GENOMIC DNA]</scope>
    <source>
        <strain evidence="4 5">SM1704</strain>
    </source>
</reference>
<accession>A0A371JRP9</accession>
<dbReference type="OrthoDB" id="1491481at2"/>
<dbReference type="InterPro" id="IPR000601">
    <property type="entry name" value="PKD_dom"/>
</dbReference>
<dbReference type="AlphaFoldDB" id="A0A371JRP9"/>
<feature type="domain" description="PKD" evidence="3">
    <location>
        <begin position="320"/>
        <end position="382"/>
    </location>
</feature>
<evidence type="ECO:0000256" key="1">
    <source>
        <dbReference type="SAM" id="MobiDB-lite"/>
    </source>
</evidence>
<feature type="domain" description="PKD" evidence="3">
    <location>
        <begin position="71"/>
        <end position="130"/>
    </location>
</feature>
<organism evidence="4 5">
    <name type="scientific">Flagellimonas nanhaiensis</name>
    <dbReference type="NCBI Taxonomy" id="2292706"/>
    <lineage>
        <taxon>Bacteria</taxon>
        <taxon>Pseudomonadati</taxon>
        <taxon>Bacteroidota</taxon>
        <taxon>Flavobacteriia</taxon>
        <taxon>Flavobacteriales</taxon>
        <taxon>Flavobacteriaceae</taxon>
        <taxon>Flagellimonas</taxon>
    </lineage>
</organism>
<dbReference type="RefSeq" id="WP_116184801.1">
    <property type="nucleotide sequence ID" value="NZ_QTJX01000002.1"/>
</dbReference>
<dbReference type="InterPro" id="IPR022409">
    <property type="entry name" value="PKD/Chitinase_dom"/>
</dbReference>
<protein>
    <submittedName>
        <fullName evidence="4">PKD domain-containing protein</fullName>
    </submittedName>
</protein>
<dbReference type="EMBL" id="QTJX01000002">
    <property type="protein sequence ID" value="RDY60192.1"/>
    <property type="molecule type" value="Genomic_DNA"/>
</dbReference>
<dbReference type="SUPFAM" id="SSF49299">
    <property type="entry name" value="PKD domain"/>
    <property type="match status" value="3"/>
</dbReference>
<comment type="caution">
    <text evidence="4">The sequence shown here is derived from an EMBL/GenBank/DDBJ whole genome shotgun (WGS) entry which is preliminary data.</text>
</comment>
<evidence type="ECO:0000256" key="2">
    <source>
        <dbReference type="SAM" id="SignalP"/>
    </source>
</evidence>
<feature type="region of interest" description="Disordered" evidence="1">
    <location>
        <begin position="520"/>
        <end position="553"/>
    </location>
</feature>
<name>A0A371JRP9_9FLAO</name>
<feature type="signal peptide" evidence="2">
    <location>
        <begin position="1"/>
        <end position="26"/>
    </location>
</feature>
<dbReference type="CDD" id="cd00146">
    <property type="entry name" value="PKD"/>
    <property type="match status" value="3"/>
</dbReference>
<gene>
    <name evidence="4" type="ORF">DX873_12760</name>
</gene>